<reference evidence="1 2" key="1">
    <citation type="submission" date="2020-05" db="EMBL/GenBank/DDBJ databases">
        <title>Draft genome sequence of Desulfovibrio sp. strain HN2T.</title>
        <authorList>
            <person name="Ueno A."/>
            <person name="Tamazawa S."/>
            <person name="Tamamura S."/>
            <person name="Murakami T."/>
            <person name="Kiyama T."/>
            <person name="Inomata H."/>
            <person name="Amano Y."/>
            <person name="Miyakawa K."/>
            <person name="Tamaki H."/>
            <person name="Naganuma T."/>
            <person name="Kaneko K."/>
        </authorList>
    </citation>
    <scope>NUCLEOTIDE SEQUENCE [LARGE SCALE GENOMIC DNA]</scope>
    <source>
        <strain evidence="1 2">HN2</strain>
    </source>
</reference>
<dbReference type="InterPro" id="IPR004155">
    <property type="entry name" value="PBS_lyase_HEAT"/>
</dbReference>
<dbReference type="InterPro" id="IPR011989">
    <property type="entry name" value="ARM-like"/>
</dbReference>
<dbReference type="Proteomes" id="UP000503840">
    <property type="component" value="Unassembled WGS sequence"/>
</dbReference>
<comment type="caution">
    <text evidence="1">The sequence shown here is derived from an EMBL/GenBank/DDBJ whole genome shotgun (WGS) entry which is preliminary data.</text>
</comment>
<accession>A0A7J0BK75</accession>
<organism evidence="1 2">
    <name type="scientific">Desulfovibrio subterraneus</name>
    <dbReference type="NCBI Taxonomy" id="2718620"/>
    <lineage>
        <taxon>Bacteria</taxon>
        <taxon>Pseudomonadati</taxon>
        <taxon>Thermodesulfobacteriota</taxon>
        <taxon>Desulfovibrionia</taxon>
        <taxon>Desulfovibrionales</taxon>
        <taxon>Desulfovibrionaceae</taxon>
        <taxon>Desulfovibrio</taxon>
    </lineage>
</organism>
<proteinExistence type="predicted"/>
<dbReference type="PANTHER" id="PTHR12697">
    <property type="entry name" value="PBS LYASE HEAT-LIKE PROTEIN"/>
    <property type="match status" value="1"/>
</dbReference>
<dbReference type="RefSeq" id="WP_174405731.1">
    <property type="nucleotide sequence ID" value="NZ_BLVO01000013.1"/>
</dbReference>
<protein>
    <recommendedName>
        <fullName evidence="3">HEAT repeat domain-containing protein</fullName>
    </recommendedName>
</protein>
<dbReference type="GO" id="GO:0016491">
    <property type="term" value="F:oxidoreductase activity"/>
    <property type="evidence" value="ECO:0007669"/>
    <property type="project" value="TreeGrafter"/>
</dbReference>
<name>A0A7J0BK75_9BACT</name>
<dbReference type="InterPro" id="IPR016024">
    <property type="entry name" value="ARM-type_fold"/>
</dbReference>
<keyword evidence="2" id="KW-1185">Reference proteome</keyword>
<dbReference type="SUPFAM" id="SSF48371">
    <property type="entry name" value="ARM repeat"/>
    <property type="match status" value="3"/>
</dbReference>
<evidence type="ECO:0008006" key="3">
    <source>
        <dbReference type="Google" id="ProtNLM"/>
    </source>
</evidence>
<sequence length="642" mass="70361">MSEHIDIMKQLNSSEPSEIREAAFAAGQAKMTEAIPLLAGHIRSSNLGVQEAADRALRQIGGDAVVQAVVPLLRSDDAPLRNISMDILREVGAHDLQTLIDLLHDDDPDIRIFMSDILGTSDNRIAVAPLCEALLKDPEVNVRYQAAVSLGTLGFVDAADCLNKAMKDEEWVQFSVIEALSKIGADSSVNALARALDTSSDLVGSMIVEALGEMGNIKAVSVLMKRLDSSPGPLRNKIVKAIVQILGGKSLNLLVDKERDKFRQYLLAALEDEDEDIQDAAVLGLGYVGGEKASAELLRLASTLDPDRDHERLLAFVQSIASIGFNPALENVVRSGDEFSVRIAVEAILHMEDKAAVQLLMDEFWNKSRDEQRAIIHALAEKADEGAKDFFLDVLERHRDGNVLKAALYFLGERIRSVESGDQLFAMLEHPYDDVKEAALEACIALEDPGMVERFRFYHNSPDPIQRMMAVYALGKLGVDENLEILTAALEDEVPDIRKIALESLFQGCLCDFDRLALVVPRLHDENREVRLALVDLIGGCTSEGVEPYLIEALQDTDDWVIVRAIEAFGKRRSKSGVPNLIELLESTSPLVRLKAIEALGEIGGKAAFRSLLALMDSGDQELQEAAQEAAEKIRQNEGEGE</sequence>
<dbReference type="PANTHER" id="PTHR12697:SF5">
    <property type="entry name" value="DEOXYHYPUSINE HYDROXYLASE"/>
    <property type="match status" value="1"/>
</dbReference>
<gene>
    <name evidence="1" type="ORF">DSM101010T_24710</name>
</gene>
<dbReference type="Gene3D" id="1.25.10.10">
    <property type="entry name" value="Leucine-rich Repeat Variant"/>
    <property type="match status" value="4"/>
</dbReference>
<evidence type="ECO:0000313" key="2">
    <source>
        <dbReference type="Proteomes" id="UP000503840"/>
    </source>
</evidence>
<dbReference type="AlphaFoldDB" id="A0A7J0BK75"/>
<evidence type="ECO:0000313" key="1">
    <source>
        <dbReference type="EMBL" id="GFM34106.1"/>
    </source>
</evidence>
<dbReference type="Pfam" id="PF13646">
    <property type="entry name" value="HEAT_2"/>
    <property type="match status" value="4"/>
</dbReference>
<dbReference type="EMBL" id="BLVO01000013">
    <property type="protein sequence ID" value="GFM34106.1"/>
    <property type="molecule type" value="Genomic_DNA"/>
</dbReference>
<dbReference type="SMART" id="SM00567">
    <property type="entry name" value="EZ_HEAT"/>
    <property type="match status" value="10"/>
</dbReference>